<evidence type="ECO:0000313" key="3">
    <source>
        <dbReference type="Proteomes" id="UP001386955"/>
    </source>
</evidence>
<accession>A0AAN9NW85</accession>
<name>A0AAN9NW85_PSOTE</name>
<gene>
    <name evidence="2" type="ORF">VNO78_32985</name>
</gene>
<dbReference type="EMBL" id="JAYMYS010000009">
    <property type="protein sequence ID" value="KAK7380474.1"/>
    <property type="molecule type" value="Genomic_DNA"/>
</dbReference>
<feature type="transmembrane region" description="Helical" evidence="1">
    <location>
        <begin position="12"/>
        <end position="33"/>
    </location>
</feature>
<proteinExistence type="predicted"/>
<evidence type="ECO:0000256" key="1">
    <source>
        <dbReference type="SAM" id="Phobius"/>
    </source>
</evidence>
<evidence type="ECO:0000313" key="2">
    <source>
        <dbReference type="EMBL" id="KAK7380474.1"/>
    </source>
</evidence>
<dbReference type="AlphaFoldDB" id="A0AAN9NW85"/>
<keyword evidence="1" id="KW-0472">Membrane</keyword>
<protein>
    <submittedName>
        <fullName evidence="2">Uncharacterized protein</fullName>
    </submittedName>
</protein>
<keyword evidence="1" id="KW-0812">Transmembrane</keyword>
<comment type="caution">
    <text evidence="2">The sequence shown here is derived from an EMBL/GenBank/DDBJ whole genome shotgun (WGS) entry which is preliminary data.</text>
</comment>
<keyword evidence="3" id="KW-1185">Reference proteome</keyword>
<keyword evidence="1" id="KW-1133">Transmembrane helix</keyword>
<sequence>MTFHSLFFFNRTMTFPLWFLFNPTTAFLSSFLFDSTTVWFFFLTVRCSVLCLDLYAACHRSDFLCIDGKSASPVAADTKSAQSEHRTFHSRKYPNLLS</sequence>
<dbReference type="Proteomes" id="UP001386955">
    <property type="component" value="Unassembled WGS sequence"/>
</dbReference>
<reference evidence="2 3" key="1">
    <citation type="submission" date="2024-01" db="EMBL/GenBank/DDBJ databases">
        <title>The genomes of 5 underutilized Papilionoideae crops provide insights into root nodulation and disease resistanc.</title>
        <authorList>
            <person name="Jiang F."/>
        </authorList>
    </citation>
    <scope>NUCLEOTIDE SEQUENCE [LARGE SCALE GENOMIC DNA]</scope>
    <source>
        <strain evidence="2">DUOXIRENSHENG_FW03</strain>
        <tissue evidence="2">Leaves</tissue>
    </source>
</reference>
<organism evidence="2 3">
    <name type="scientific">Psophocarpus tetragonolobus</name>
    <name type="common">Winged bean</name>
    <name type="synonym">Dolichos tetragonolobus</name>
    <dbReference type="NCBI Taxonomy" id="3891"/>
    <lineage>
        <taxon>Eukaryota</taxon>
        <taxon>Viridiplantae</taxon>
        <taxon>Streptophyta</taxon>
        <taxon>Embryophyta</taxon>
        <taxon>Tracheophyta</taxon>
        <taxon>Spermatophyta</taxon>
        <taxon>Magnoliopsida</taxon>
        <taxon>eudicotyledons</taxon>
        <taxon>Gunneridae</taxon>
        <taxon>Pentapetalae</taxon>
        <taxon>rosids</taxon>
        <taxon>fabids</taxon>
        <taxon>Fabales</taxon>
        <taxon>Fabaceae</taxon>
        <taxon>Papilionoideae</taxon>
        <taxon>50 kb inversion clade</taxon>
        <taxon>NPAAA clade</taxon>
        <taxon>indigoferoid/millettioid clade</taxon>
        <taxon>Phaseoleae</taxon>
        <taxon>Psophocarpus</taxon>
    </lineage>
</organism>